<dbReference type="AlphaFoldDB" id="A0A316VQU8"/>
<name>A0A316VQU8_9BASI</name>
<keyword evidence="1" id="KW-0732">Signal</keyword>
<evidence type="ECO:0008006" key="4">
    <source>
        <dbReference type="Google" id="ProtNLM"/>
    </source>
</evidence>
<dbReference type="Proteomes" id="UP000245783">
    <property type="component" value="Unassembled WGS sequence"/>
</dbReference>
<feature type="signal peptide" evidence="1">
    <location>
        <begin position="1"/>
        <end position="22"/>
    </location>
</feature>
<protein>
    <recommendedName>
        <fullName evidence="4">Ricin B lectin domain-containing protein</fullName>
    </recommendedName>
</protein>
<dbReference type="RefSeq" id="XP_025367147.1">
    <property type="nucleotide sequence ID" value="XM_025514689.1"/>
</dbReference>
<gene>
    <name evidence="2" type="ORF">IE81DRAFT_325991</name>
</gene>
<reference evidence="2 3" key="1">
    <citation type="journal article" date="2018" name="Mol. Biol. Evol.">
        <title>Broad Genomic Sampling Reveals a Smut Pathogenic Ancestry of the Fungal Clade Ustilaginomycotina.</title>
        <authorList>
            <person name="Kijpornyongpan T."/>
            <person name="Mondo S.J."/>
            <person name="Barry K."/>
            <person name="Sandor L."/>
            <person name="Lee J."/>
            <person name="Lipzen A."/>
            <person name="Pangilinan J."/>
            <person name="LaButti K."/>
            <person name="Hainaut M."/>
            <person name="Henrissat B."/>
            <person name="Grigoriev I.V."/>
            <person name="Spatafora J.W."/>
            <person name="Aime M.C."/>
        </authorList>
    </citation>
    <scope>NUCLEOTIDE SEQUENCE [LARGE SCALE GENOMIC DNA]</scope>
    <source>
        <strain evidence="2 3">MCA 4658</strain>
    </source>
</reference>
<feature type="chain" id="PRO_5016428994" description="Ricin B lectin domain-containing protein" evidence="1">
    <location>
        <begin position="23"/>
        <end position="211"/>
    </location>
</feature>
<evidence type="ECO:0000313" key="2">
    <source>
        <dbReference type="EMBL" id="PWN39987.1"/>
    </source>
</evidence>
<evidence type="ECO:0000313" key="3">
    <source>
        <dbReference type="Proteomes" id="UP000245783"/>
    </source>
</evidence>
<accession>A0A316VQU8</accession>
<organism evidence="2 3">
    <name type="scientific">Ceraceosorus guamensis</name>
    <dbReference type="NCBI Taxonomy" id="1522189"/>
    <lineage>
        <taxon>Eukaryota</taxon>
        <taxon>Fungi</taxon>
        <taxon>Dikarya</taxon>
        <taxon>Basidiomycota</taxon>
        <taxon>Ustilaginomycotina</taxon>
        <taxon>Exobasidiomycetes</taxon>
        <taxon>Ceraceosorales</taxon>
        <taxon>Ceraceosoraceae</taxon>
        <taxon>Ceraceosorus</taxon>
    </lineage>
</organism>
<dbReference type="InParanoid" id="A0A316VQU8"/>
<dbReference type="GeneID" id="37036559"/>
<evidence type="ECO:0000256" key="1">
    <source>
        <dbReference type="SAM" id="SignalP"/>
    </source>
</evidence>
<dbReference type="EMBL" id="KZ819435">
    <property type="protein sequence ID" value="PWN39987.1"/>
    <property type="molecule type" value="Genomic_DNA"/>
</dbReference>
<sequence>MLSSIVIKSVLAVATLASAALSAPAAGTISCGPLSTKATQLQLGNGNAGGYITPFTVGQQTSAGGQVQLVELKGAAKKLEVFHQQCNSTHLGFTFHEQYYPGDSPIKLKLASDTTKCVQRHAALHSNNPSGRTHLTIEPCSDVDNADQARQFFNFYNPYGEITSIYKRNGKIGNYGYATSKGSPNAILVGDEKNVQPAGTNGYPPVLFLKS</sequence>
<proteinExistence type="predicted"/>
<keyword evidence="3" id="KW-1185">Reference proteome</keyword>
<dbReference type="OrthoDB" id="3371585at2759"/>